<dbReference type="Proteomes" id="UP001432166">
    <property type="component" value="Chromosome"/>
</dbReference>
<reference evidence="1" key="1">
    <citation type="submission" date="2022-10" db="EMBL/GenBank/DDBJ databases">
        <title>The complete genomes of actinobacterial strains from the NBC collection.</title>
        <authorList>
            <person name="Joergensen T.S."/>
            <person name="Alvarez Arevalo M."/>
            <person name="Sterndorff E.B."/>
            <person name="Faurdal D."/>
            <person name="Vuksanovic O."/>
            <person name="Mourched A.-S."/>
            <person name="Charusanti P."/>
            <person name="Shaw S."/>
            <person name="Blin K."/>
            <person name="Weber T."/>
        </authorList>
    </citation>
    <scope>NUCLEOTIDE SEQUENCE</scope>
    <source>
        <strain evidence="1">NBC_00189</strain>
    </source>
</reference>
<proteinExistence type="predicted"/>
<keyword evidence="2" id="KW-1185">Reference proteome</keyword>
<protein>
    <submittedName>
        <fullName evidence="1">Uncharacterized protein</fullName>
    </submittedName>
</protein>
<organism evidence="1 2">
    <name type="scientific">Streptomyces tauricus</name>
    <dbReference type="NCBI Taxonomy" id="68274"/>
    <lineage>
        <taxon>Bacteria</taxon>
        <taxon>Bacillati</taxon>
        <taxon>Actinomycetota</taxon>
        <taxon>Actinomycetes</taxon>
        <taxon>Kitasatosporales</taxon>
        <taxon>Streptomycetaceae</taxon>
        <taxon>Streptomyces</taxon>
        <taxon>Streptomyces aurantiacus group</taxon>
    </lineage>
</organism>
<gene>
    <name evidence="1" type="ORF">OG288_37385</name>
</gene>
<name>A0ABZ1JQA9_9ACTN</name>
<sequence length="66" mass="6869">MPTQREAECGSALLVWVGGALAEPDQVADIPLHDCEYILGSGLCGSGCHGPGHDLSHLAEDAVLER</sequence>
<accession>A0ABZ1JQA9</accession>
<dbReference type="EMBL" id="CP108133">
    <property type="protein sequence ID" value="WTP53502.1"/>
    <property type="molecule type" value="Genomic_DNA"/>
</dbReference>
<evidence type="ECO:0000313" key="2">
    <source>
        <dbReference type="Proteomes" id="UP001432166"/>
    </source>
</evidence>
<evidence type="ECO:0000313" key="1">
    <source>
        <dbReference type="EMBL" id="WTP53502.1"/>
    </source>
</evidence>
<dbReference type="RefSeq" id="WP_328939288.1">
    <property type="nucleotide sequence ID" value="NZ_CP108133.1"/>
</dbReference>